<proteinExistence type="inferred from homology"/>
<dbReference type="GO" id="GO:0003824">
    <property type="term" value="F:catalytic activity"/>
    <property type="evidence" value="ECO:0007669"/>
    <property type="project" value="InterPro"/>
</dbReference>
<name>A0A1T4RRR8_9BACT</name>
<evidence type="ECO:0000256" key="3">
    <source>
        <dbReference type="RuleBase" id="RU361196"/>
    </source>
</evidence>
<evidence type="ECO:0000259" key="4">
    <source>
        <dbReference type="Pfam" id="PF03065"/>
    </source>
</evidence>
<dbReference type="Pfam" id="PF03065">
    <property type="entry name" value="Glyco_hydro_57"/>
    <property type="match status" value="1"/>
</dbReference>
<dbReference type="PANTHER" id="PTHR36306">
    <property type="entry name" value="ALPHA-AMYLASE-RELATED-RELATED"/>
    <property type="match status" value="1"/>
</dbReference>
<dbReference type="OrthoDB" id="9759321at2"/>
<feature type="domain" description="Glycoside hydrolase family 57 N-terminal" evidence="4">
    <location>
        <begin position="8"/>
        <end position="421"/>
    </location>
</feature>
<dbReference type="SUPFAM" id="SSF88713">
    <property type="entry name" value="Glycoside hydrolase/deacetylase"/>
    <property type="match status" value="1"/>
</dbReference>
<dbReference type="InterPro" id="IPR052046">
    <property type="entry name" value="GH57_Enzymes"/>
</dbReference>
<dbReference type="CDD" id="cd10796">
    <property type="entry name" value="GH57N_APU"/>
    <property type="match status" value="1"/>
</dbReference>
<organism evidence="5 6">
    <name type="scientific">Trichlorobacter thiogenes</name>
    <dbReference type="NCBI Taxonomy" id="115783"/>
    <lineage>
        <taxon>Bacteria</taxon>
        <taxon>Pseudomonadati</taxon>
        <taxon>Thermodesulfobacteriota</taxon>
        <taxon>Desulfuromonadia</taxon>
        <taxon>Geobacterales</taxon>
        <taxon>Geobacteraceae</taxon>
        <taxon>Trichlorobacter</taxon>
    </lineage>
</organism>
<dbReference type="RefSeq" id="WP_078791256.1">
    <property type="nucleotide sequence ID" value="NZ_FUWR01000024.1"/>
</dbReference>
<keyword evidence="2 3" id="KW-0119">Carbohydrate metabolism</keyword>
<dbReference type="InterPro" id="IPR004300">
    <property type="entry name" value="Glyco_hydro_57_N"/>
</dbReference>
<evidence type="ECO:0000256" key="1">
    <source>
        <dbReference type="ARBA" id="ARBA00006821"/>
    </source>
</evidence>
<evidence type="ECO:0000313" key="5">
    <source>
        <dbReference type="EMBL" id="SKA18623.1"/>
    </source>
</evidence>
<gene>
    <name evidence="5" type="ORF">SAMN02745119_03032</name>
</gene>
<dbReference type="InterPro" id="IPR011330">
    <property type="entry name" value="Glyco_hydro/deAcase_b/a-brl"/>
</dbReference>
<dbReference type="AlphaFoldDB" id="A0A1T4RRR8"/>
<dbReference type="STRING" id="115783.SAMN02745119_03032"/>
<dbReference type="EMBL" id="FUWR01000024">
    <property type="protein sequence ID" value="SKA18623.1"/>
    <property type="molecule type" value="Genomic_DNA"/>
</dbReference>
<dbReference type="Proteomes" id="UP000190102">
    <property type="component" value="Unassembled WGS sequence"/>
</dbReference>
<dbReference type="GO" id="GO:0005975">
    <property type="term" value="P:carbohydrate metabolic process"/>
    <property type="evidence" value="ECO:0007669"/>
    <property type="project" value="InterPro"/>
</dbReference>
<dbReference type="PANTHER" id="PTHR36306:SF1">
    <property type="entry name" value="ALPHA-AMYLASE-RELATED"/>
    <property type="match status" value="1"/>
</dbReference>
<evidence type="ECO:0000313" key="6">
    <source>
        <dbReference type="Proteomes" id="UP000190102"/>
    </source>
</evidence>
<keyword evidence="6" id="KW-1185">Reference proteome</keyword>
<sequence>MTRPIDVIFLWHMHQPYYKDPVKGEYALPWTYLHAIKDYYDMPAIVEDTPGARAVFNIVPSLVEQLLDYAAGTAVDPFLIKGQMNPADMSEEDRIFLLENFFSANRQRMIEPHRRYLELLYMAGEGKPGAVRERVRHFSHQDLQDLQVCFFLAWTGEAARRRFPAFQQLLAKGQGYTAEDRALLFATQRKLLNEIVPLYKRLHTSGQIELSVTPYFHPILPLLCDTQLAREAMPRVTLPQERFRHPEDARAHICHGLRYFQEIFGITPRGMWPSEGSVSDEVLQLIRDCGLEWVATDEEVLARSLDGGLGEHHERLYHPWRFSTAKGDLGIFFRDHQLSDLIGFTYSQWDARRAVVDFTGRLRQISRQVGTDGKVIPVILDGENAWEFYPDNAYDFLSGIYAAVAEAPDLNLTTCSDVLEKSGFDGRLHRIHPGSWINANYGIWIGHPEENLAWDLVAGARRAIVEHHPEAAHQLASGGMDGDQVARLLCTSLYAAEGSDWFWWFGDDHFSPHSDRFDRLFRQHLTNIYTMLGISPPRELLEPIKKKSPAGLVREPAGFIEPDINGRVGDYFEWLAAGLFDLTRQGSAMHSSDRLLQGFYWGYNRDSLFFRIDGIQELSRLLKENDILALQLIADREYRLPMQRSMEEGLLLVRELGSWTPTNSCCRWVIDRTCEVALPLEGLNLLPKSKLFVSVTLTRNSEEIGRWPSDAPLMLNYEGPDLEANDWLI</sequence>
<dbReference type="Gene3D" id="3.20.110.10">
    <property type="entry name" value="Glycoside hydrolase 38, N terminal domain"/>
    <property type="match status" value="1"/>
</dbReference>
<reference evidence="6" key="1">
    <citation type="submission" date="2017-02" db="EMBL/GenBank/DDBJ databases">
        <authorList>
            <person name="Varghese N."/>
            <person name="Submissions S."/>
        </authorList>
    </citation>
    <scope>NUCLEOTIDE SEQUENCE [LARGE SCALE GENOMIC DNA]</scope>
    <source>
        <strain evidence="6">ATCC BAA-34</strain>
    </source>
</reference>
<accession>A0A1T4RRR8</accession>
<dbReference type="InterPro" id="IPR027291">
    <property type="entry name" value="Glyco_hydro_38_N_sf"/>
</dbReference>
<comment type="similarity">
    <text evidence="1 3">Belongs to the glycosyl hydrolase 57 family.</text>
</comment>
<evidence type="ECO:0000256" key="2">
    <source>
        <dbReference type="ARBA" id="ARBA00023277"/>
    </source>
</evidence>
<protein>
    <submittedName>
        <fullName evidence="5">Alpha-amylase/alpha-mannosidase, GH57 family</fullName>
    </submittedName>
</protein>